<sequence length="435" mass="48247">MASLVAVSGIRTATADTVPAPVSAAKSETRYFEGDYKVSLNLYSFNVNLNAWLKGRKGAPPIDTLQAIRFAKEAGFDAVDVTAYYIPGYDNNTMPTKPRDEIMQYAREIKELCRELGLEISGTGAQNDFADPDDAVRALDVERLKFWIDVAAEMGAPVMRVFSGVVPNDIDQLGWETIARNRIVPPLRELADYGAARGVRIGLQNHGDMTATADQTIQILRWVDSPNIGIIDDTGYFRPFRSTTGLGYDWYRDIAKVLPYSNNFQVKKKPAGAENDVLMDLDRLFTDVRLSAYRGYIPLELLWTKDEPTNPKGLTEPPYDQISEFLGKARASLARTKTEPFEAIDQSMGRYAASGELRGPAYAQLRNASAQAQHHFEHGRVDESVRKLRIFVQRLDATNRPSEISDNAQQTLSQQANALIRSLTDVFGPQGSAAG</sequence>
<dbReference type="Proteomes" id="UP000805614">
    <property type="component" value="Unassembled WGS sequence"/>
</dbReference>
<dbReference type="PANTHER" id="PTHR12110:SF53">
    <property type="entry name" value="BLR5974 PROTEIN"/>
    <property type="match status" value="1"/>
</dbReference>
<dbReference type="SUPFAM" id="SSF51658">
    <property type="entry name" value="Xylose isomerase-like"/>
    <property type="match status" value="1"/>
</dbReference>
<evidence type="ECO:0000313" key="3">
    <source>
        <dbReference type="EMBL" id="MBC6468207.1"/>
    </source>
</evidence>
<feature type="domain" description="Xylose isomerase-like TIM barrel" evidence="1">
    <location>
        <begin position="68"/>
        <end position="238"/>
    </location>
</feature>
<keyword evidence="4" id="KW-1185">Reference proteome</keyword>
<dbReference type="Pfam" id="PF22888">
    <property type="entry name" value="FIMAH"/>
    <property type="match status" value="1"/>
</dbReference>
<proteinExistence type="predicted"/>
<name>A0ABR7LUN4_9ACTN</name>
<organism evidence="3 4">
    <name type="scientific">Actinomadura alba</name>
    <dbReference type="NCBI Taxonomy" id="406431"/>
    <lineage>
        <taxon>Bacteria</taxon>
        <taxon>Bacillati</taxon>
        <taxon>Actinomycetota</taxon>
        <taxon>Actinomycetes</taxon>
        <taxon>Streptosporangiales</taxon>
        <taxon>Thermomonosporaceae</taxon>
        <taxon>Actinomadura</taxon>
    </lineage>
</organism>
<keyword evidence="3" id="KW-0413">Isomerase</keyword>
<feature type="domain" description="FIMAH" evidence="2">
    <location>
        <begin position="342"/>
        <end position="421"/>
    </location>
</feature>
<reference evidence="3 4" key="1">
    <citation type="submission" date="2020-06" db="EMBL/GenBank/DDBJ databases">
        <title>Actinomadura xiongansis sp. nov., isolated from soil of Baiyangdian.</title>
        <authorList>
            <person name="Zhang X."/>
        </authorList>
    </citation>
    <scope>NUCLEOTIDE SEQUENCE [LARGE SCALE GENOMIC DNA]</scope>
    <source>
        <strain evidence="3 4">HBUM206468</strain>
    </source>
</reference>
<comment type="caution">
    <text evidence="3">The sequence shown here is derived from an EMBL/GenBank/DDBJ whole genome shotgun (WGS) entry which is preliminary data.</text>
</comment>
<dbReference type="InterPro" id="IPR054470">
    <property type="entry name" value="FIMAH_dom"/>
</dbReference>
<evidence type="ECO:0000313" key="4">
    <source>
        <dbReference type="Proteomes" id="UP000805614"/>
    </source>
</evidence>
<accession>A0ABR7LUN4</accession>
<dbReference type="Gene3D" id="3.20.20.150">
    <property type="entry name" value="Divalent-metal-dependent TIM barrel enzymes"/>
    <property type="match status" value="1"/>
</dbReference>
<dbReference type="InterPro" id="IPR013022">
    <property type="entry name" value="Xyl_isomerase-like_TIM-brl"/>
</dbReference>
<dbReference type="Pfam" id="PF01261">
    <property type="entry name" value="AP_endonuc_2"/>
    <property type="match status" value="1"/>
</dbReference>
<dbReference type="PANTHER" id="PTHR12110">
    <property type="entry name" value="HYDROXYPYRUVATE ISOMERASE"/>
    <property type="match status" value="1"/>
</dbReference>
<dbReference type="InterPro" id="IPR050312">
    <property type="entry name" value="IolE/XylAMocC-like"/>
</dbReference>
<dbReference type="InterPro" id="IPR036237">
    <property type="entry name" value="Xyl_isomerase-like_sf"/>
</dbReference>
<dbReference type="GO" id="GO:0016853">
    <property type="term" value="F:isomerase activity"/>
    <property type="evidence" value="ECO:0007669"/>
    <property type="project" value="UniProtKB-KW"/>
</dbReference>
<evidence type="ECO:0000259" key="1">
    <source>
        <dbReference type="Pfam" id="PF01261"/>
    </source>
</evidence>
<dbReference type="EMBL" id="JABVEC010000017">
    <property type="protein sequence ID" value="MBC6468207.1"/>
    <property type="molecule type" value="Genomic_DNA"/>
</dbReference>
<gene>
    <name evidence="3" type="ORF">HKK74_22320</name>
</gene>
<evidence type="ECO:0000259" key="2">
    <source>
        <dbReference type="Pfam" id="PF22888"/>
    </source>
</evidence>
<protein>
    <submittedName>
        <fullName evidence="3">Sugar phosphate isomerase/epimerase</fullName>
    </submittedName>
</protein>